<dbReference type="Gramene" id="evm.model.01.356">
    <property type="protein sequence ID" value="cds.evm.model.01.356"/>
    <property type="gene ID" value="evm.TU.01.356"/>
</dbReference>
<feature type="domain" description="RNase H type-1" evidence="1">
    <location>
        <begin position="68"/>
        <end position="148"/>
    </location>
</feature>
<dbReference type="Proteomes" id="UP000596661">
    <property type="component" value="Chromosome 1"/>
</dbReference>
<evidence type="ECO:0000259" key="1">
    <source>
        <dbReference type="Pfam" id="PF13456"/>
    </source>
</evidence>
<sequence>MMCWSIWHHRNQLVWKEWININDVTLFAKLNFEEWINAQKLSIVTNHVPRQVEIEHWTKTVYPRIKVNVDGAVFLDSRHFGYGCVARDSLGMVVKAKHGSKEVVFEPLLVEAMSIKEALSWIKDRGWTDVILESDCLTMVADLNNNKNMVSPYGSCSL</sequence>
<dbReference type="GO" id="GO:0003676">
    <property type="term" value="F:nucleic acid binding"/>
    <property type="evidence" value="ECO:0007669"/>
    <property type="project" value="InterPro"/>
</dbReference>
<organism evidence="2 3">
    <name type="scientific">Cannabis sativa</name>
    <name type="common">Hemp</name>
    <name type="synonym">Marijuana</name>
    <dbReference type="NCBI Taxonomy" id="3483"/>
    <lineage>
        <taxon>Eukaryota</taxon>
        <taxon>Viridiplantae</taxon>
        <taxon>Streptophyta</taxon>
        <taxon>Embryophyta</taxon>
        <taxon>Tracheophyta</taxon>
        <taxon>Spermatophyta</taxon>
        <taxon>Magnoliopsida</taxon>
        <taxon>eudicotyledons</taxon>
        <taxon>Gunneridae</taxon>
        <taxon>Pentapetalae</taxon>
        <taxon>rosids</taxon>
        <taxon>fabids</taxon>
        <taxon>Rosales</taxon>
        <taxon>Cannabaceae</taxon>
        <taxon>Cannabis</taxon>
    </lineage>
</organism>
<dbReference type="InterPro" id="IPR036397">
    <property type="entry name" value="RNaseH_sf"/>
</dbReference>
<dbReference type="Gene3D" id="3.30.420.10">
    <property type="entry name" value="Ribonuclease H-like superfamily/Ribonuclease H"/>
    <property type="match status" value="1"/>
</dbReference>
<proteinExistence type="predicted"/>
<dbReference type="CDD" id="cd06222">
    <property type="entry name" value="RNase_H_like"/>
    <property type="match status" value="1"/>
</dbReference>
<dbReference type="EMBL" id="UZAU01000009">
    <property type="status" value="NOT_ANNOTATED_CDS"/>
    <property type="molecule type" value="Genomic_DNA"/>
</dbReference>
<reference evidence="2" key="1">
    <citation type="submission" date="2018-11" db="EMBL/GenBank/DDBJ databases">
        <authorList>
            <person name="Grassa J C."/>
        </authorList>
    </citation>
    <scope>NUCLEOTIDE SEQUENCE [LARGE SCALE GENOMIC DNA]</scope>
</reference>
<evidence type="ECO:0000313" key="2">
    <source>
        <dbReference type="EnsemblPlants" id="cds.evm.model.01.356"/>
    </source>
</evidence>
<dbReference type="InterPro" id="IPR012337">
    <property type="entry name" value="RNaseH-like_sf"/>
</dbReference>
<evidence type="ECO:0000313" key="3">
    <source>
        <dbReference type="Proteomes" id="UP000596661"/>
    </source>
</evidence>
<accession>A0A803NNS8</accession>
<dbReference type="EnsemblPlants" id="evm.model.01.356">
    <property type="protein sequence ID" value="cds.evm.model.01.356"/>
    <property type="gene ID" value="evm.TU.01.356"/>
</dbReference>
<dbReference type="PANTHER" id="PTHR47074">
    <property type="entry name" value="BNAC02G40300D PROTEIN"/>
    <property type="match status" value="1"/>
</dbReference>
<dbReference type="SUPFAM" id="SSF53098">
    <property type="entry name" value="Ribonuclease H-like"/>
    <property type="match status" value="1"/>
</dbReference>
<dbReference type="InterPro" id="IPR052929">
    <property type="entry name" value="RNase_H-like_EbsB-rel"/>
</dbReference>
<dbReference type="AlphaFoldDB" id="A0A803NNS8"/>
<dbReference type="Pfam" id="PF13456">
    <property type="entry name" value="RVT_3"/>
    <property type="match status" value="1"/>
</dbReference>
<dbReference type="OMA" id="WKEWINI"/>
<dbReference type="PANTHER" id="PTHR47074:SF11">
    <property type="entry name" value="REVERSE TRANSCRIPTASE-LIKE PROTEIN"/>
    <property type="match status" value="1"/>
</dbReference>
<name>A0A803NNS8_CANSA</name>
<keyword evidence="3" id="KW-1185">Reference proteome</keyword>
<protein>
    <recommendedName>
        <fullName evidence="1">RNase H type-1 domain-containing protein</fullName>
    </recommendedName>
</protein>
<reference evidence="2" key="2">
    <citation type="submission" date="2021-03" db="UniProtKB">
        <authorList>
            <consortium name="EnsemblPlants"/>
        </authorList>
    </citation>
    <scope>IDENTIFICATION</scope>
</reference>
<dbReference type="GO" id="GO:0004523">
    <property type="term" value="F:RNA-DNA hybrid ribonuclease activity"/>
    <property type="evidence" value="ECO:0007669"/>
    <property type="project" value="InterPro"/>
</dbReference>
<dbReference type="InterPro" id="IPR044730">
    <property type="entry name" value="RNase_H-like_dom_plant"/>
</dbReference>
<dbReference type="InterPro" id="IPR002156">
    <property type="entry name" value="RNaseH_domain"/>
</dbReference>